<gene>
    <name evidence="1" type="ORF">HINF_LOCUS16041</name>
</gene>
<protein>
    <submittedName>
        <fullName evidence="1">Hypothetical_protein</fullName>
    </submittedName>
</protein>
<keyword evidence="2" id="KW-1185">Reference proteome</keyword>
<name>A0ABP1HP92_9EUKA</name>
<organism evidence="1 2">
    <name type="scientific">Hexamita inflata</name>
    <dbReference type="NCBI Taxonomy" id="28002"/>
    <lineage>
        <taxon>Eukaryota</taxon>
        <taxon>Metamonada</taxon>
        <taxon>Diplomonadida</taxon>
        <taxon>Hexamitidae</taxon>
        <taxon>Hexamitinae</taxon>
        <taxon>Hexamita</taxon>
    </lineage>
</organism>
<comment type="caution">
    <text evidence="1">The sequence shown here is derived from an EMBL/GenBank/DDBJ whole genome shotgun (WGS) entry which is preliminary data.</text>
</comment>
<evidence type="ECO:0000313" key="2">
    <source>
        <dbReference type="Proteomes" id="UP001642409"/>
    </source>
</evidence>
<sequence length="224" mass="26311">MVKKIFGSLQYNLYHGKVLEITDFVSQHSFDEILVDATSLHKDMKHIAEVYIIDFEQQHFQEPNFKYVPDVREIKHFRDILIIAVAEPMKNMNKQILQVLMKNSQVAEATLDFHDIDTSDHSLDNKFQSDSQSVSVLVEKSNNQNVHPMLNKTISYIHVILEKSQQIVCEENQTLRQKFNQKVIFIRQTLKSTSFNTVMSPQSDLFYLLCEQFYIKIFFHFQCG</sequence>
<accession>A0ABP1HP92</accession>
<reference evidence="1 2" key="1">
    <citation type="submission" date="2024-07" db="EMBL/GenBank/DDBJ databases">
        <authorList>
            <person name="Akdeniz Z."/>
        </authorList>
    </citation>
    <scope>NUCLEOTIDE SEQUENCE [LARGE SCALE GENOMIC DNA]</scope>
</reference>
<dbReference type="EMBL" id="CAXDID020000039">
    <property type="protein sequence ID" value="CAL5999078.1"/>
    <property type="molecule type" value="Genomic_DNA"/>
</dbReference>
<evidence type="ECO:0000313" key="1">
    <source>
        <dbReference type="EMBL" id="CAL5999078.1"/>
    </source>
</evidence>
<dbReference type="Proteomes" id="UP001642409">
    <property type="component" value="Unassembled WGS sequence"/>
</dbReference>
<proteinExistence type="predicted"/>